<evidence type="ECO:0008006" key="4">
    <source>
        <dbReference type="Google" id="ProtNLM"/>
    </source>
</evidence>
<dbReference type="EMBL" id="KV428198">
    <property type="protein sequence ID" value="KZT34127.1"/>
    <property type="molecule type" value="Genomic_DNA"/>
</dbReference>
<accession>A0A165ZB48</accession>
<feature type="signal peptide" evidence="1">
    <location>
        <begin position="1"/>
        <end position="20"/>
    </location>
</feature>
<evidence type="ECO:0000313" key="2">
    <source>
        <dbReference type="EMBL" id="KZT34127.1"/>
    </source>
</evidence>
<evidence type="ECO:0000313" key="3">
    <source>
        <dbReference type="Proteomes" id="UP000076798"/>
    </source>
</evidence>
<dbReference type="Proteomes" id="UP000076798">
    <property type="component" value="Unassembled WGS sequence"/>
</dbReference>
<name>A0A165ZB48_9AGAM</name>
<keyword evidence="1" id="KW-0732">Signal</keyword>
<sequence>MHFTRSSLFVLLSMLAYVSATPTPNPNADPLPLPEPLPQIHCDLLVEGCSCPVKAWNTTVACTEYQTKWLKCEDYYYSPC</sequence>
<keyword evidence="3" id="KW-1185">Reference proteome</keyword>
<organism evidence="2 3">
    <name type="scientific">Sistotremastrum suecicum HHB10207 ss-3</name>
    <dbReference type="NCBI Taxonomy" id="1314776"/>
    <lineage>
        <taxon>Eukaryota</taxon>
        <taxon>Fungi</taxon>
        <taxon>Dikarya</taxon>
        <taxon>Basidiomycota</taxon>
        <taxon>Agaricomycotina</taxon>
        <taxon>Agaricomycetes</taxon>
        <taxon>Sistotremastrales</taxon>
        <taxon>Sistotremastraceae</taxon>
        <taxon>Sistotremastrum</taxon>
    </lineage>
</organism>
<proteinExistence type="predicted"/>
<dbReference type="AlphaFoldDB" id="A0A165ZB48"/>
<evidence type="ECO:0000256" key="1">
    <source>
        <dbReference type="SAM" id="SignalP"/>
    </source>
</evidence>
<protein>
    <recommendedName>
        <fullName evidence="4">CBM1 domain-containing protein</fullName>
    </recommendedName>
</protein>
<feature type="chain" id="PRO_5007869902" description="CBM1 domain-containing protein" evidence="1">
    <location>
        <begin position="21"/>
        <end position="80"/>
    </location>
</feature>
<gene>
    <name evidence="2" type="ORF">SISSUDRAFT_1053283</name>
</gene>
<reference evidence="2 3" key="1">
    <citation type="journal article" date="2016" name="Mol. Biol. Evol.">
        <title>Comparative Genomics of Early-Diverging Mushroom-Forming Fungi Provides Insights into the Origins of Lignocellulose Decay Capabilities.</title>
        <authorList>
            <person name="Nagy L.G."/>
            <person name="Riley R."/>
            <person name="Tritt A."/>
            <person name="Adam C."/>
            <person name="Daum C."/>
            <person name="Floudas D."/>
            <person name="Sun H."/>
            <person name="Yadav J.S."/>
            <person name="Pangilinan J."/>
            <person name="Larsson K.H."/>
            <person name="Matsuura K."/>
            <person name="Barry K."/>
            <person name="Labutti K."/>
            <person name="Kuo R."/>
            <person name="Ohm R.A."/>
            <person name="Bhattacharya S.S."/>
            <person name="Shirouzu T."/>
            <person name="Yoshinaga Y."/>
            <person name="Martin F.M."/>
            <person name="Grigoriev I.V."/>
            <person name="Hibbett D.S."/>
        </authorList>
    </citation>
    <scope>NUCLEOTIDE SEQUENCE [LARGE SCALE GENOMIC DNA]</scope>
    <source>
        <strain evidence="2 3">HHB10207 ss-3</strain>
    </source>
</reference>